<dbReference type="AlphaFoldDB" id="A0AAD9JWP4"/>
<comment type="caution">
    <text evidence="2">The sequence shown here is derived from an EMBL/GenBank/DDBJ whole genome shotgun (WGS) entry which is preliminary data.</text>
</comment>
<gene>
    <name evidence="2" type="ORF">LSH36_134g05009</name>
</gene>
<keyword evidence="3" id="KW-1185">Reference proteome</keyword>
<protein>
    <submittedName>
        <fullName evidence="2">Uncharacterized protein</fullName>
    </submittedName>
</protein>
<evidence type="ECO:0000313" key="2">
    <source>
        <dbReference type="EMBL" id="KAK2160409.1"/>
    </source>
</evidence>
<reference evidence="2" key="1">
    <citation type="journal article" date="2023" name="Mol. Biol. Evol.">
        <title>Third-Generation Sequencing Reveals the Adaptive Role of the Epigenome in Three Deep-Sea Polychaetes.</title>
        <authorList>
            <person name="Perez M."/>
            <person name="Aroh O."/>
            <person name="Sun Y."/>
            <person name="Lan Y."/>
            <person name="Juniper S.K."/>
            <person name="Young C.R."/>
            <person name="Angers B."/>
            <person name="Qian P.Y."/>
        </authorList>
    </citation>
    <scope>NUCLEOTIDE SEQUENCE</scope>
    <source>
        <strain evidence="2">P08H-3</strain>
    </source>
</reference>
<dbReference type="EMBL" id="JAODUP010000134">
    <property type="protein sequence ID" value="KAK2160409.1"/>
    <property type="molecule type" value="Genomic_DNA"/>
</dbReference>
<evidence type="ECO:0000313" key="3">
    <source>
        <dbReference type="Proteomes" id="UP001208570"/>
    </source>
</evidence>
<dbReference type="Proteomes" id="UP001208570">
    <property type="component" value="Unassembled WGS sequence"/>
</dbReference>
<proteinExistence type="predicted"/>
<feature type="region of interest" description="Disordered" evidence="1">
    <location>
        <begin position="35"/>
        <end position="63"/>
    </location>
</feature>
<evidence type="ECO:0000256" key="1">
    <source>
        <dbReference type="SAM" id="MobiDB-lite"/>
    </source>
</evidence>
<accession>A0AAD9JWP4</accession>
<feature type="non-terminal residue" evidence="2">
    <location>
        <position position="63"/>
    </location>
</feature>
<organism evidence="2 3">
    <name type="scientific">Paralvinella palmiformis</name>
    <dbReference type="NCBI Taxonomy" id="53620"/>
    <lineage>
        <taxon>Eukaryota</taxon>
        <taxon>Metazoa</taxon>
        <taxon>Spiralia</taxon>
        <taxon>Lophotrochozoa</taxon>
        <taxon>Annelida</taxon>
        <taxon>Polychaeta</taxon>
        <taxon>Sedentaria</taxon>
        <taxon>Canalipalpata</taxon>
        <taxon>Terebellida</taxon>
        <taxon>Terebelliformia</taxon>
        <taxon>Alvinellidae</taxon>
        <taxon>Paralvinella</taxon>
    </lineage>
</organism>
<name>A0AAD9JWP4_9ANNE</name>
<sequence length="63" mass="7053">GDGTRPRQTGTRFIYAEWQNSPSIRITERAIRLLARRPQGGMDDGTQDNPAPPWSRNPDSSSL</sequence>